<dbReference type="Pfam" id="PF17784">
    <property type="entry name" value="Sulfotransfer_4"/>
    <property type="match status" value="1"/>
</dbReference>
<dbReference type="SUPFAM" id="SSF52540">
    <property type="entry name" value="P-loop containing nucleoside triphosphate hydrolases"/>
    <property type="match status" value="1"/>
</dbReference>
<gene>
    <name evidence="1" type="ORF">ACFFSA_11345</name>
</gene>
<dbReference type="InterPro" id="IPR040632">
    <property type="entry name" value="Sulfotransfer_4"/>
</dbReference>
<dbReference type="Proteomes" id="UP001589532">
    <property type="component" value="Unassembled WGS sequence"/>
</dbReference>
<comment type="caution">
    <text evidence="1">The sequence shown here is derived from an EMBL/GenBank/DDBJ whole genome shotgun (WGS) entry which is preliminary data.</text>
</comment>
<dbReference type="EMBL" id="JBHMBW010000009">
    <property type="protein sequence ID" value="MFB9623670.1"/>
    <property type="molecule type" value="Genomic_DNA"/>
</dbReference>
<protein>
    <submittedName>
        <fullName evidence="1">Sulfotransferase family protein</fullName>
    </submittedName>
</protein>
<evidence type="ECO:0000313" key="2">
    <source>
        <dbReference type="Proteomes" id="UP001589532"/>
    </source>
</evidence>
<organism evidence="1 2">
    <name type="scientific">Nonomuraea helvata</name>
    <dbReference type="NCBI Taxonomy" id="37484"/>
    <lineage>
        <taxon>Bacteria</taxon>
        <taxon>Bacillati</taxon>
        <taxon>Actinomycetota</taxon>
        <taxon>Actinomycetes</taxon>
        <taxon>Streptosporangiales</taxon>
        <taxon>Streptosporangiaceae</taxon>
        <taxon>Nonomuraea</taxon>
    </lineage>
</organism>
<keyword evidence="2" id="KW-1185">Reference proteome</keyword>
<name>A0ABV5RW43_9ACTN</name>
<evidence type="ECO:0000313" key="1">
    <source>
        <dbReference type="EMBL" id="MFB9623670.1"/>
    </source>
</evidence>
<dbReference type="Gene3D" id="3.40.50.300">
    <property type="entry name" value="P-loop containing nucleotide triphosphate hydrolases"/>
    <property type="match status" value="1"/>
</dbReference>
<accession>A0ABV5RW43</accession>
<dbReference type="PANTHER" id="PTHR36978">
    <property type="entry name" value="P-LOOP CONTAINING NUCLEOTIDE TRIPHOSPHATE HYDROLASE"/>
    <property type="match status" value="1"/>
</dbReference>
<dbReference type="RefSeq" id="WP_345003024.1">
    <property type="nucleotide sequence ID" value="NZ_BAAAXV010000012.1"/>
</dbReference>
<reference evidence="1 2" key="1">
    <citation type="submission" date="2024-09" db="EMBL/GenBank/DDBJ databases">
        <authorList>
            <person name="Sun Q."/>
            <person name="Mori K."/>
        </authorList>
    </citation>
    <scope>NUCLEOTIDE SEQUENCE [LARGE SCALE GENOMIC DNA]</scope>
    <source>
        <strain evidence="1 2">JCM 3143</strain>
    </source>
</reference>
<dbReference type="InterPro" id="IPR027417">
    <property type="entry name" value="P-loop_NTPase"/>
</dbReference>
<proteinExistence type="predicted"/>
<sequence>MWLPYPSDTYAKGVVNVCRRRTPRPQQQETDVLHVIGAGFPRTGTRSMKAALERLGFGPCYHMAEIGSNPDHVDRWLPAASGLPLDWQSVLNGYRSTQDWPASFFWREQAETYPDAKVVLTVRDPHRWYLSMQALIATRRDLPPDLPEAGAAVLRTMERLRPVLDLIGESTFGDTWDFQRGMPDEEIAVAAFHRHVAVVQKSLPADRLLVFDVREGWEPLCRFLGVEAPAGEPFPHLNDSETMQRALQQLLTDGTIDSALISGTHD</sequence>
<dbReference type="PANTHER" id="PTHR36978:SF4">
    <property type="entry name" value="P-LOOP CONTAINING NUCLEOSIDE TRIPHOSPHATE HYDROLASE PROTEIN"/>
    <property type="match status" value="1"/>
</dbReference>